<proteinExistence type="predicted"/>
<protein>
    <submittedName>
        <fullName evidence="2">Acetyltransferase (GNAT) domain-containing protein</fullName>
    </submittedName>
</protein>
<dbReference type="EMBL" id="FTOE01000001">
    <property type="protein sequence ID" value="SIS47802.1"/>
    <property type="molecule type" value="Genomic_DNA"/>
</dbReference>
<keyword evidence="2" id="KW-0808">Transferase</keyword>
<dbReference type="InterPro" id="IPR038740">
    <property type="entry name" value="BioF2-like_GNAT_dom"/>
</dbReference>
<evidence type="ECO:0000259" key="1">
    <source>
        <dbReference type="Pfam" id="PF13480"/>
    </source>
</evidence>
<dbReference type="OrthoDB" id="4349922at2"/>
<dbReference type="AlphaFoldDB" id="A0A1N7JEL2"/>
<keyword evidence="3" id="KW-1185">Reference proteome</keyword>
<organism evidence="2 3">
    <name type="scientific">Neptunomonas antarctica</name>
    <dbReference type="NCBI Taxonomy" id="619304"/>
    <lineage>
        <taxon>Bacteria</taxon>
        <taxon>Pseudomonadati</taxon>
        <taxon>Pseudomonadota</taxon>
        <taxon>Gammaproteobacteria</taxon>
        <taxon>Oceanospirillales</taxon>
        <taxon>Oceanospirillaceae</taxon>
        <taxon>Neptunomonas</taxon>
    </lineage>
</organism>
<dbReference type="STRING" id="619304.SAMN05421760_1011039"/>
<dbReference type="Gene3D" id="3.40.630.30">
    <property type="match status" value="1"/>
</dbReference>
<evidence type="ECO:0000313" key="2">
    <source>
        <dbReference type="EMBL" id="SIS47802.1"/>
    </source>
</evidence>
<dbReference type="RefSeq" id="WP_054343162.1">
    <property type="nucleotide sequence ID" value="NZ_FTOE01000001.1"/>
</dbReference>
<evidence type="ECO:0000313" key="3">
    <source>
        <dbReference type="Proteomes" id="UP000185999"/>
    </source>
</evidence>
<gene>
    <name evidence="2" type="ORF">SAMN05421760_1011039</name>
</gene>
<dbReference type="Pfam" id="PF13480">
    <property type="entry name" value="Acetyltransf_6"/>
    <property type="match status" value="1"/>
</dbReference>
<reference evidence="3" key="1">
    <citation type="submission" date="2017-01" db="EMBL/GenBank/DDBJ databases">
        <authorList>
            <person name="Varghese N."/>
            <person name="Submissions S."/>
        </authorList>
    </citation>
    <scope>NUCLEOTIDE SEQUENCE [LARGE SCALE GENOMIC DNA]</scope>
    <source>
        <strain evidence="3">DSM 22306</strain>
    </source>
</reference>
<dbReference type="GO" id="GO:0016740">
    <property type="term" value="F:transferase activity"/>
    <property type="evidence" value="ECO:0007669"/>
    <property type="project" value="UniProtKB-KW"/>
</dbReference>
<feature type="domain" description="BioF2-like acetyltransferase" evidence="1">
    <location>
        <begin position="171"/>
        <end position="316"/>
    </location>
</feature>
<name>A0A1N7JEL2_9GAMM</name>
<dbReference type="InterPro" id="IPR016181">
    <property type="entry name" value="Acyl_CoA_acyltransferase"/>
</dbReference>
<dbReference type="Proteomes" id="UP000185999">
    <property type="component" value="Unassembled WGS sequence"/>
</dbReference>
<accession>A0A1N7JEL2</accession>
<dbReference type="SUPFAM" id="SSF55729">
    <property type="entry name" value="Acyl-CoA N-acyltransferases (Nat)"/>
    <property type="match status" value="1"/>
</dbReference>
<sequence>MKSKTQYADTLHMNQLKWSIYNANELNTYIYEWDNLNTLNTAVLQSDFILPLLKHFGTGKEKLAIYREGVKIKAMAIIEPVKLGCWCTFQPSQAPLGCWLQTTENSTEYLGRELRKVLPFPSLVFSITQQDSDLLPIPPQSKTLTTSHYIDTACITIHEEFSEYWMHRGKNLRNNFSKQSNKLKRNGITANLSIIENPKDIKNAVEIFGEMESAGWKSKENTAININNKQGLFYVDMLTLFANKGLAKIFQYKYNDIVVASDLCIENETSIIILKTTYNEEYSKTSPSTLMRKEEFEYIFNNTSFRRIEFYGRVMEWHTKWTNEIRDMYHITLQLPSIKKIRRIRNIFKNS</sequence>